<dbReference type="EMBL" id="CAJNNV010024264">
    <property type="protein sequence ID" value="CAE8609251.1"/>
    <property type="molecule type" value="Genomic_DNA"/>
</dbReference>
<sequence>KNNNKSMAWRRAGKAVAVGLPTTFLGCAGFYRWKNRVELPPHELLDLHGRNIVLTGGTSGIGRALAGALVSRGAHVIVGSRDMSRGQALCVALTKDDRKPACGSVRAFHLDLEDASSISDFVAEVKESVAGTGGVHAFVNAAAEIKSEFVRGATGLDATFTINHLGPQQLVSALAPELRRAASAERHARVVLVGSRLERRGVVDLASLQKNGLPDPRMLEKFEPMTNYGSSKLANMLLCKELSARFGASHVDVSIVSPGMVNTELWRNFPAWYRMLTYPVRATFLRSPQQGAEGILYAIAAREIEGVSGGYMCDGKMIESSETAQDAEKAAALFLICSKVIEQAKVVYFAKRLGIDLPPGALS</sequence>
<dbReference type="AlphaFoldDB" id="A0A813FFF6"/>
<dbReference type="GO" id="GO:0016491">
    <property type="term" value="F:oxidoreductase activity"/>
    <property type="evidence" value="ECO:0007669"/>
    <property type="project" value="UniProtKB-KW"/>
</dbReference>
<evidence type="ECO:0000313" key="3">
    <source>
        <dbReference type="Proteomes" id="UP000654075"/>
    </source>
</evidence>
<dbReference type="Gene3D" id="3.40.50.720">
    <property type="entry name" value="NAD(P)-binding Rossmann-like Domain"/>
    <property type="match status" value="1"/>
</dbReference>
<reference evidence="2" key="1">
    <citation type="submission" date="2021-02" db="EMBL/GenBank/DDBJ databases">
        <authorList>
            <person name="Dougan E. K."/>
            <person name="Rhodes N."/>
            <person name="Thang M."/>
            <person name="Chan C."/>
        </authorList>
    </citation>
    <scope>NUCLEOTIDE SEQUENCE</scope>
</reference>
<dbReference type="Pfam" id="PF00106">
    <property type="entry name" value="adh_short"/>
    <property type="match status" value="1"/>
</dbReference>
<evidence type="ECO:0000313" key="2">
    <source>
        <dbReference type="EMBL" id="CAE8609251.1"/>
    </source>
</evidence>
<dbReference type="OrthoDB" id="1274115at2759"/>
<evidence type="ECO:0000256" key="1">
    <source>
        <dbReference type="ARBA" id="ARBA00023002"/>
    </source>
</evidence>
<feature type="non-terminal residue" evidence="2">
    <location>
        <position position="1"/>
    </location>
</feature>
<proteinExistence type="predicted"/>
<dbReference type="Proteomes" id="UP000654075">
    <property type="component" value="Unassembled WGS sequence"/>
</dbReference>
<keyword evidence="3" id="KW-1185">Reference proteome</keyword>
<dbReference type="OMA" id="HCKEMAK"/>
<accession>A0A813FFF6</accession>
<comment type="caution">
    <text evidence="2">The sequence shown here is derived from an EMBL/GenBank/DDBJ whole genome shotgun (WGS) entry which is preliminary data.</text>
</comment>
<dbReference type="PANTHER" id="PTHR43157:SF31">
    <property type="entry name" value="PHOSPHATIDYLINOSITOL-GLYCAN BIOSYNTHESIS CLASS F PROTEIN"/>
    <property type="match status" value="1"/>
</dbReference>
<gene>
    <name evidence="2" type="ORF">PGLA1383_LOCUS27078</name>
</gene>
<organism evidence="2 3">
    <name type="scientific">Polarella glacialis</name>
    <name type="common">Dinoflagellate</name>
    <dbReference type="NCBI Taxonomy" id="89957"/>
    <lineage>
        <taxon>Eukaryota</taxon>
        <taxon>Sar</taxon>
        <taxon>Alveolata</taxon>
        <taxon>Dinophyceae</taxon>
        <taxon>Suessiales</taxon>
        <taxon>Suessiaceae</taxon>
        <taxon>Polarella</taxon>
    </lineage>
</organism>
<evidence type="ECO:0008006" key="4">
    <source>
        <dbReference type="Google" id="ProtNLM"/>
    </source>
</evidence>
<dbReference type="SUPFAM" id="SSF51735">
    <property type="entry name" value="NAD(P)-binding Rossmann-fold domains"/>
    <property type="match status" value="1"/>
</dbReference>
<dbReference type="InterPro" id="IPR036291">
    <property type="entry name" value="NAD(P)-bd_dom_sf"/>
</dbReference>
<keyword evidence="1" id="KW-0560">Oxidoreductase</keyword>
<name>A0A813FFF6_POLGL</name>
<dbReference type="PRINTS" id="PR00081">
    <property type="entry name" value="GDHRDH"/>
</dbReference>
<protein>
    <recommendedName>
        <fullName evidence="4">Protochlorophyllide reductase</fullName>
    </recommendedName>
</protein>
<dbReference type="InterPro" id="IPR002347">
    <property type="entry name" value="SDR_fam"/>
</dbReference>
<dbReference type="PANTHER" id="PTHR43157">
    <property type="entry name" value="PHOSPHATIDYLINOSITOL-GLYCAN BIOSYNTHESIS CLASS F PROTEIN-RELATED"/>
    <property type="match status" value="1"/>
</dbReference>